<comment type="caution">
    <text evidence="1">The sequence shown here is derived from an EMBL/GenBank/DDBJ whole genome shotgun (WGS) entry which is preliminary data.</text>
</comment>
<keyword evidence="2" id="KW-1185">Reference proteome</keyword>
<reference evidence="1 2" key="1">
    <citation type="submission" date="2006-02" db="EMBL/GenBank/DDBJ databases">
        <authorList>
            <person name="Pinhassi J."/>
            <person name="Pedros-Alio C."/>
            <person name="Ferriera S."/>
            <person name="Johnson J."/>
            <person name="Kravitz S."/>
            <person name="Halpern A."/>
            <person name="Remington K."/>
            <person name="Beeson K."/>
            <person name="Tran B."/>
            <person name="Rogers Y.-H."/>
            <person name="Friedman R."/>
            <person name="Venter J.C."/>
        </authorList>
    </citation>
    <scope>NUCLEOTIDE SEQUENCE [LARGE SCALE GENOMIC DNA]</scope>
    <source>
        <strain evidence="1 2">MED297</strain>
    </source>
</reference>
<dbReference type="EMBL" id="AAOE01000033">
    <property type="protein sequence ID" value="EAR07728.1"/>
    <property type="molecule type" value="Genomic_DNA"/>
</dbReference>
<evidence type="ECO:0000313" key="1">
    <source>
        <dbReference type="EMBL" id="EAR07728.1"/>
    </source>
</evidence>
<dbReference type="AlphaFoldDB" id="A4BJF6"/>
<gene>
    <name evidence="1" type="ORF">MED297_01975</name>
</gene>
<dbReference type="STRING" id="314283.MED297_01975"/>
<dbReference type="Proteomes" id="UP000005953">
    <property type="component" value="Unassembled WGS sequence"/>
</dbReference>
<evidence type="ECO:0000313" key="2">
    <source>
        <dbReference type="Proteomes" id="UP000005953"/>
    </source>
</evidence>
<name>A4BJF6_9GAMM</name>
<dbReference type="HOGENOM" id="CLU_2452464_0_0_6"/>
<organism evidence="1 2">
    <name type="scientific">Reinekea blandensis MED297</name>
    <dbReference type="NCBI Taxonomy" id="314283"/>
    <lineage>
        <taxon>Bacteria</taxon>
        <taxon>Pseudomonadati</taxon>
        <taxon>Pseudomonadota</taxon>
        <taxon>Gammaproteobacteria</taxon>
        <taxon>Oceanospirillales</taxon>
        <taxon>Saccharospirillaceae</taxon>
        <taxon>Reinekea</taxon>
    </lineage>
</organism>
<sequence>MDHTVLTDYVNAMFSGQPEPLLEPLKSAAVPAHQAMTPCFITPKNQSERALALWTMLSLANAVPHGRLKQRLLTEARRHLEIFNSDRRS</sequence>
<protein>
    <submittedName>
        <fullName evidence="1">Uncharacterized protein</fullName>
    </submittedName>
</protein>
<accession>A4BJF6</accession>
<proteinExistence type="predicted"/>
<dbReference type="RefSeq" id="WP_008046936.1">
    <property type="nucleotide sequence ID" value="NZ_CH724153.1"/>
</dbReference>